<gene>
    <name evidence="1" type="ORF">STSP2_01392</name>
</gene>
<dbReference type="AlphaFoldDB" id="A0A1U9NL50"/>
<dbReference type="OrthoDB" id="10012020at2"/>
<dbReference type="KEGG" id="alus:STSP2_01392"/>
<dbReference type="RefSeq" id="WP_146661054.1">
    <property type="nucleotide sequence ID" value="NZ_CP019791.1"/>
</dbReference>
<organism evidence="1 2">
    <name type="scientific">Anaerohalosphaera lusitana</name>
    <dbReference type="NCBI Taxonomy" id="1936003"/>
    <lineage>
        <taxon>Bacteria</taxon>
        <taxon>Pseudomonadati</taxon>
        <taxon>Planctomycetota</taxon>
        <taxon>Phycisphaerae</taxon>
        <taxon>Sedimentisphaerales</taxon>
        <taxon>Anaerohalosphaeraceae</taxon>
        <taxon>Anaerohalosphaera</taxon>
    </lineage>
</organism>
<name>A0A1U9NL50_9BACT</name>
<dbReference type="Proteomes" id="UP000189674">
    <property type="component" value="Chromosome"/>
</dbReference>
<accession>A0A1U9NL50</accession>
<reference evidence="2" key="1">
    <citation type="submission" date="2017-02" db="EMBL/GenBank/DDBJ databases">
        <title>Comparative genomics and description of representatives of a novel lineage of planctomycetes thriving in anoxic sediments.</title>
        <authorList>
            <person name="Spring S."/>
            <person name="Bunk B."/>
            <person name="Sproer C."/>
        </authorList>
    </citation>
    <scope>NUCLEOTIDE SEQUENCE [LARGE SCALE GENOMIC DNA]</scope>
    <source>
        <strain evidence="2">ST-NAGAB-D1</strain>
    </source>
</reference>
<keyword evidence="2" id="KW-1185">Reference proteome</keyword>
<sequence length="397" mass="46556">MRKYNPYRNIFYYYRGPSFRKKDGQWDKQLEDNITKALVNTLENSDRGLLKRLMKRLGIKPKSYDPVLYDLQITEENSRPDALIKVGSTKIYIESKVDCPLEDEQILNHLQADPDSYLVCITPRNRDAAILDRLKDKRFHFITWKEVYLLFRPFADKDNDARTAFILQEFLDFLEATNMAPFSGWKKSHFEAFLNIEDDPKRELRLKVKDNMQSYLEELKQRLGTSGMYGELDVNVGNIRQDSVHCWGILCPPPLSRKIDVSHFRFAIDADAFSVGVLIGGKKPVDRFKQHTELSSDELQSILGKMDGFHLTLLERVQIRPRRFKGKEVAHILLGENICKYDIDYLNNKFSQYNLLEIRCQKLFKRDDAALGSDHFLDDSIELMKKLEPYYRFAWGE</sequence>
<dbReference type="STRING" id="1936003.STSP2_01392"/>
<protein>
    <submittedName>
        <fullName evidence="1">Uncharacterized protein</fullName>
    </submittedName>
</protein>
<proteinExistence type="predicted"/>
<evidence type="ECO:0000313" key="1">
    <source>
        <dbReference type="EMBL" id="AQT68236.1"/>
    </source>
</evidence>
<evidence type="ECO:0000313" key="2">
    <source>
        <dbReference type="Proteomes" id="UP000189674"/>
    </source>
</evidence>
<dbReference type="EMBL" id="CP019791">
    <property type="protein sequence ID" value="AQT68236.1"/>
    <property type="molecule type" value="Genomic_DNA"/>
</dbReference>